<dbReference type="EMBL" id="JBJHQH010000061">
    <property type="protein sequence ID" value="MFK9095540.1"/>
    <property type="molecule type" value="Genomic_DNA"/>
</dbReference>
<dbReference type="Proteomes" id="UP001623041">
    <property type="component" value="Unassembled WGS sequence"/>
</dbReference>
<reference evidence="1 2" key="1">
    <citation type="submission" date="2024-11" db="EMBL/GenBank/DDBJ databases">
        <authorList>
            <person name="Lucas J.A."/>
        </authorList>
    </citation>
    <scope>NUCLEOTIDE SEQUENCE [LARGE SCALE GENOMIC DNA]</scope>
    <source>
        <strain evidence="1 2">Z 5.4</strain>
    </source>
</reference>
<dbReference type="RefSeq" id="WP_406583915.1">
    <property type="nucleotide sequence ID" value="NZ_JBJHQH010000061.1"/>
</dbReference>
<dbReference type="Pfam" id="PF11042">
    <property type="entry name" value="DUF2750"/>
    <property type="match status" value="1"/>
</dbReference>
<protein>
    <submittedName>
        <fullName evidence="1">DUF2750 domain-containing protein</fullName>
    </submittedName>
</protein>
<name>A0ABW8RPT1_9BACI</name>
<organism evidence="1 2">
    <name type="scientific">Bacillus salipaludis</name>
    <dbReference type="NCBI Taxonomy" id="2547811"/>
    <lineage>
        <taxon>Bacteria</taxon>
        <taxon>Bacillati</taxon>
        <taxon>Bacillota</taxon>
        <taxon>Bacilli</taxon>
        <taxon>Bacillales</taxon>
        <taxon>Bacillaceae</taxon>
        <taxon>Bacillus</taxon>
    </lineage>
</organism>
<keyword evidence="2" id="KW-1185">Reference proteome</keyword>
<evidence type="ECO:0000313" key="1">
    <source>
        <dbReference type="EMBL" id="MFK9095540.1"/>
    </source>
</evidence>
<evidence type="ECO:0000313" key="2">
    <source>
        <dbReference type="Proteomes" id="UP001623041"/>
    </source>
</evidence>
<proteinExistence type="predicted"/>
<gene>
    <name evidence="1" type="ORF">ACJEBI_29380</name>
</gene>
<sequence length="280" mass="32802">MIDEFRIKMMQCKGDVMTNLQYQRSGLRIRCEKGVNSKVRQSCLDFAVWLRLNMEFPIRVVVYIKKDYQIKTIDTKEMVSATFFSPYEKNVEPYIRVATGDYEELVSERGEENAIFAILNSMAHELIHYQQWIEDRDFDEVEAENEAEAENKAPKLVEDYYYGSSFIEEIVKHQKVWTIEENEEAYATATDMNGQSIIPFWSSKLGAEKIINSVKAYRDYKPNEISIENFIQLLTELDKEGLLIGANWRGKQLMGHDMKPKEIISDIFLFQKVMIVKYCT</sequence>
<comment type="caution">
    <text evidence="1">The sequence shown here is derived from an EMBL/GenBank/DDBJ whole genome shotgun (WGS) entry which is preliminary data.</text>
</comment>
<dbReference type="InterPro" id="IPR021284">
    <property type="entry name" value="DUF2750"/>
</dbReference>
<accession>A0ABW8RPT1</accession>